<dbReference type="Proteomes" id="UP001285441">
    <property type="component" value="Unassembled WGS sequence"/>
</dbReference>
<gene>
    <name evidence="2" type="ORF">B0H63DRAFT_383815</name>
</gene>
<dbReference type="AlphaFoldDB" id="A0AAE0K5G5"/>
<evidence type="ECO:0000259" key="1">
    <source>
        <dbReference type="Pfam" id="PF06985"/>
    </source>
</evidence>
<evidence type="ECO:0000313" key="3">
    <source>
        <dbReference type="Proteomes" id="UP001285441"/>
    </source>
</evidence>
<feature type="domain" description="Heterokaryon incompatibility" evidence="1">
    <location>
        <begin position="22"/>
        <end position="113"/>
    </location>
</feature>
<accession>A0AAE0K5G5</accession>
<comment type="caution">
    <text evidence="2">The sequence shown here is derived from an EMBL/GenBank/DDBJ whole genome shotgun (WGS) entry which is preliminary data.</text>
</comment>
<dbReference type="Pfam" id="PF06985">
    <property type="entry name" value="HET"/>
    <property type="match status" value="1"/>
</dbReference>
<name>A0AAE0K5G5_9PEZI</name>
<evidence type="ECO:0000313" key="2">
    <source>
        <dbReference type="EMBL" id="KAK3370463.1"/>
    </source>
</evidence>
<dbReference type="PANTHER" id="PTHR10622">
    <property type="entry name" value="HET DOMAIN-CONTAINING PROTEIN"/>
    <property type="match status" value="1"/>
</dbReference>
<proteinExistence type="predicted"/>
<reference evidence="2" key="2">
    <citation type="submission" date="2023-06" db="EMBL/GenBank/DDBJ databases">
        <authorList>
            <consortium name="Lawrence Berkeley National Laboratory"/>
            <person name="Haridas S."/>
            <person name="Hensen N."/>
            <person name="Bonometti L."/>
            <person name="Westerberg I."/>
            <person name="Brannstrom I.O."/>
            <person name="Guillou S."/>
            <person name="Cros-Aarteil S."/>
            <person name="Calhoun S."/>
            <person name="Kuo A."/>
            <person name="Mondo S."/>
            <person name="Pangilinan J."/>
            <person name="Riley R."/>
            <person name="LaButti K."/>
            <person name="Andreopoulos B."/>
            <person name="Lipzen A."/>
            <person name="Chen C."/>
            <person name="Yanf M."/>
            <person name="Daum C."/>
            <person name="Ng V."/>
            <person name="Clum A."/>
            <person name="Steindorff A."/>
            <person name="Ohm R."/>
            <person name="Martin F."/>
            <person name="Silar P."/>
            <person name="Natvig D."/>
            <person name="Lalanne C."/>
            <person name="Gautier V."/>
            <person name="Ament-velasquez S.L."/>
            <person name="Kruys A."/>
            <person name="Hutchinson M.I."/>
            <person name="Powell A.J."/>
            <person name="Barry K."/>
            <person name="Miller A.N."/>
            <person name="Grigoriev I.V."/>
            <person name="Debuchy R."/>
            <person name="Gladieux P."/>
            <person name="Thoren M.H."/>
            <person name="Johannesson H."/>
        </authorList>
    </citation>
    <scope>NUCLEOTIDE SEQUENCE</scope>
    <source>
        <strain evidence="2">CBS 232.78</strain>
    </source>
</reference>
<dbReference type="PANTHER" id="PTHR10622:SF10">
    <property type="entry name" value="HET DOMAIN-CONTAINING PROTEIN"/>
    <property type="match status" value="1"/>
</dbReference>
<feature type="non-terminal residue" evidence="2">
    <location>
        <position position="1"/>
    </location>
</feature>
<protein>
    <submittedName>
        <fullName evidence="2">Heterokaryon incompatibility protein-domain-containing protein</fullName>
    </submittedName>
</protein>
<dbReference type="EMBL" id="JAULSW010000009">
    <property type="protein sequence ID" value="KAK3370463.1"/>
    <property type="molecule type" value="Genomic_DNA"/>
</dbReference>
<keyword evidence="3" id="KW-1185">Reference proteome</keyword>
<dbReference type="InterPro" id="IPR010730">
    <property type="entry name" value="HET"/>
</dbReference>
<sequence length="341" mass="38869">MRLLNAKTLKVEEFFGHQIPPYTILSHTWDKDEVSFGDMQSSNFKNKKGFAKIWYACNQTREDGWEYTWIDTCCIDKTSSAELSEAINSMFQWYRDAQVCYAYLADVLEGSGHYGAEIPDAPLEKSRWFTRGWTLQELIAPREVIFYGTEWRPLGRKHEMATELHGITGIDQFVLKIRDGRLLERALEETCAARKMSWASKRETTRPEDIAYCLLGLFGINMPLLYGEGMKAFTRLQQEIARVSNDQTLLAWGFPAEPGKKSRNDATTGPRVFAHDPSYFASAGTVVRHDINGDSFRPWTLTNLGIGLEVAVLRDNWPATCVAILSCHYEDDMRGPIGLRL</sequence>
<reference evidence="2" key="1">
    <citation type="journal article" date="2023" name="Mol. Phylogenet. Evol.">
        <title>Genome-scale phylogeny and comparative genomics of the fungal order Sordariales.</title>
        <authorList>
            <person name="Hensen N."/>
            <person name="Bonometti L."/>
            <person name="Westerberg I."/>
            <person name="Brannstrom I.O."/>
            <person name="Guillou S."/>
            <person name="Cros-Aarteil S."/>
            <person name="Calhoun S."/>
            <person name="Haridas S."/>
            <person name="Kuo A."/>
            <person name="Mondo S."/>
            <person name="Pangilinan J."/>
            <person name="Riley R."/>
            <person name="LaButti K."/>
            <person name="Andreopoulos B."/>
            <person name="Lipzen A."/>
            <person name="Chen C."/>
            <person name="Yan M."/>
            <person name="Daum C."/>
            <person name="Ng V."/>
            <person name="Clum A."/>
            <person name="Steindorff A."/>
            <person name="Ohm R.A."/>
            <person name="Martin F."/>
            <person name="Silar P."/>
            <person name="Natvig D.O."/>
            <person name="Lalanne C."/>
            <person name="Gautier V."/>
            <person name="Ament-Velasquez S.L."/>
            <person name="Kruys A."/>
            <person name="Hutchinson M.I."/>
            <person name="Powell A.J."/>
            <person name="Barry K."/>
            <person name="Miller A.N."/>
            <person name="Grigoriev I.V."/>
            <person name="Debuchy R."/>
            <person name="Gladieux P."/>
            <person name="Hiltunen Thoren M."/>
            <person name="Johannesson H."/>
        </authorList>
    </citation>
    <scope>NUCLEOTIDE SEQUENCE</scope>
    <source>
        <strain evidence="2">CBS 232.78</strain>
    </source>
</reference>
<organism evidence="2 3">
    <name type="scientific">Podospora didyma</name>
    <dbReference type="NCBI Taxonomy" id="330526"/>
    <lineage>
        <taxon>Eukaryota</taxon>
        <taxon>Fungi</taxon>
        <taxon>Dikarya</taxon>
        <taxon>Ascomycota</taxon>
        <taxon>Pezizomycotina</taxon>
        <taxon>Sordariomycetes</taxon>
        <taxon>Sordariomycetidae</taxon>
        <taxon>Sordariales</taxon>
        <taxon>Podosporaceae</taxon>
        <taxon>Podospora</taxon>
    </lineage>
</organism>